<evidence type="ECO:0000256" key="1">
    <source>
        <dbReference type="SAM" id="Phobius"/>
    </source>
</evidence>
<keyword evidence="1" id="KW-0472">Membrane</keyword>
<name>A0A6J4H473_9ACTN</name>
<dbReference type="AlphaFoldDB" id="A0A6J4H473"/>
<sequence length="181" mass="18912">MVPLVIVLGSVFALVWHGPAEARHNFSMLQVNPQQATSGQEVTVSGFSYTKTAVVRFGALDGPVLARLDPTSNNDIGGVVRIPPDTPPGRHVLFAMHEDDKGKPTRFPGRAAIIVTGPGGPPLGVDDELQVESRPIGVLEQDSVSRGNLLFVALATAGGASLVAGIFLVLSARRRSAEAAS</sequence>
<reference evidence="2" key="1">
    <citation type="submission" date="2020-02" db="EMBL/GenBank/DDBJ databases">
        <authorList>
            <person name="Meier V. D."/>
        </authorList>
    </citation>
    <scope>NUCLEOTIDE SEQUENCE</scope>
    <source>
        <strain evidence="2">AVDCRST_MAG10</strain>
    </source>
</reference>
<keyword evidence="1" id="KW-0812">Transmembrane</keyword>
<accession>A0A6J4H473</accession>
<organism evidence="2">
    <name type="scientific">uncultured Acidimicrobiales bacterium</name>
    <dbReference type="NCBI Taxonomy" id="310071"/>
    <lineage>
        <taxon>Bacteria</taxon>
        <taxon>Bacillati</taxon>
        <taxon>Actinomycetota</taxon>
        <taxon>Acidimicrobiia</taxon>
        <taxon>Acidimicrobiales</taxon>
        <taxon>environmental samples</taxon>
    </lineage>
</organism>
<feature type="transmembrane region" description="Helical" evidence="1">
    <location>
        <begin position="149"/>
        <end position="170"/>
    </location>
</feature>
<gene>
    <name evidence="2" type="ORF">AVDCRST_MAG10-254</name>
</gene>
<proteinExistence type="predicted"/>
<protein>
    <submittedName>
        <fullName evidence="2">Uncharacterized protein</fullName>
    </submittedName>
</protein>
<evidence type="ECO:0000313" key="2">
    <source>
        <dbReference type="EMBL" id="CAA9213515.1"/>
    </source>
</evidence>
<dbReference type="EMBL" id="CADCTB010000016">
    <property type="protein sequence ID" value="CAA9213515.1"/>
    <property type="molecule type" value="Genomic_DNA"/>
</dbReference>
<keyword evidence="1" id="KW-1133">Transmembrane helix</keyword>